<dbReference type="AlphaFoldDB" id="A0A4Z1F6X8"/>
<organism evidence="1 2">
    <name type="scientific">Botrytis tulipae</name>
    <dbReference type="NCBI Taxonomy" id="87230"/>
    <lineage>
        <taxon>Eukaryota</taxon>
        <taxon>Fungi</taxon>
        <taxon>Dikarya</taxon>
        <taxon>Ascomycota</taxon>
        <taxon>Pezizomycotina</taxon>
        <taxon>Leotiomycetes</taxon>
        <taxon>Helotiales</taxon>
        <taxon>Sclerotiniaceae</taxon>
        <taxon>Botrytis</taxon>
    </lineage>
</organism>
<dbReference type="Proteomes" id="UP000297777">
    <property type="component" value="Unassembled WGS sequence"/>
</dbReference>
<sequence>MSVQLRSKTVTLLSANPDQLQCEIQFPNLVFRTVFEKNAIACAESFPYAMFGNANSFMRSSRALTGTARATQLLEARSILYDLEPTCNCDQNLCWIWEYWC</sequence>
<reference evidence="1 2" key="1">
    <citation type="submission" date="2017-12" db="EMBL/GenBank/DDBJ databases">
        <title>Comparative genomics of Botrytis spp.</title>
        <authorList>
            <person name="Valero-Jimenez C.A."/>
            <person name="Tapia P."/>
            <person name="Veloso J."/>
            <person name="Silva-Moreno E."/>
            <person name="Staats M."/>
            <person name="Valdes J.H."/>
            <person name="Van Kan J.A.L."/>
        </authorList>
    </citation>
    <scope>NUCLEOTIDE SEQUENCE [LARGE SCALE GENOMIC DNA]</scope>
    <source>
        <strain evidence="1 2">Bt9001</strain>
    </source>
</reference>
<name>A0A4Z1F6X8_9HELO</name>
<evidence type="ECO:0000313" key="1">
    <source>
        <dbReference type="EMBL" id="TGO19159.1"/>
    </source>
</evidence>
<accession>A0A4Z1F6X8</accession>
<evidence type="ECO:0000313" key="2">
    <source>
        <dbReference type="Proteomes" id="UP000297777"/>
    </source>
</evidence>
<proteinExistence type="predicted"/>
<dbReference type="EMBL" id="PQXH01000005">
    <property type="protein sequence ID" value="TGO19159.1"/>
    <property type="molecule type" value="Genomic_DNA"/>
</dbReference>
<comment type="caution">
    <text evidence="1">The sequence shown here is derived from an EMBL/GenBank/DDBJ whole genome shotgun (WGS) entry which is preliminary data.</text>
</comment>
<protein>
    <submittedName>
        <fullName evidence="1">Uncharacterized protein</fullName>
    </submittedName>
</protein>
<gene>
    <name evidence="1" type="ORF">BTUL_0005g00050</name>
</gene>
<keyword evidence="2" id="KW-1185">Reference proteome</keyword>